<name>A0ABX9LK82_9ACTN</name>
<protein>
    <submittedName>
        <fullName evidence="1">DUF4192 domain-containing protein</fullName>
    </submittedName>
</protein>
<keyword evidence="2" id="KW-1185">Reference proteome</keyword>
<dbReference type="EMBL" id="QFZU02000063">
    <property type="protein sequence ID" value="RGA04294.1"/>
    <property type="molecule type" value="Genomic_DNA"/>
</dbReference>
<dbReference type="InterPro" id="IPR025447">
    <property type="entry name" value="DUF4192"/>
</dbReference>
<organism evidence="1 2">
    <name type="scientific">Microbispora triticiradicis</name>
    <dbReference type="NCBI Taxonomy" id="2200763"/>
    <lineage>
        <taxon>Bacteria</taxon>
        <taxon>Bacillati</taxon>
        <taxon>Actinomycetota</taxon>
        <taxon>Actinomycetes</taxon>
        <taxon>Streptosporangiales</taxon>
        <taxon>Streptosporangiaceae</taxon>
        <taxon>Microbispora</taxon>
    </lineage>
</organism>
<sequence length="422" mass="45600">MRGGRLRDHAVRLRRRARLPRSADLPRTARRRPHPTLLTAPFLIPSPSADRAGGFFMFRRTLMTSGLDHTVRLSRPADFIAIVPYMLGFHPQRSIVAMAFEPTADPDSTARGLRFSMRFDLPDNSEDTPDLARRFAELLTHNGTERAILIGYGPGWHVTPVMDAIRGVLSDAGIDTIDALRVEDGRYWSYTCPDPDCCSPDGVPYDAGTNPAAAAAVFAGYVARPDRAALTAMLAPAGGQDREQVRAATRDACAQARSLLAAGGDHDWYHEGLAQVTAALERTQAGQDLSADEVAWLGVRLTAIFVRDAAMTLIGRYDDDTHIRLWTQLTRRVEPDFAAPPAALLAFLALRTGDGPLARVAVERALSADPRYSLAGLIRTALDCGLPPEAAAGMDCAGMADEIADKAAQCPDGARPVLPAGW</sequence>
<dbReference type="Pfam" id="PF13830">
    <property type="entry name" value="DUF4192"/>
    <property type="match status" value="1"/>
</dbReference>
<accession>A0ABX9LK82</accession>
<reference evidence="1 2" key="1">
    <citation type="submission" date="2018-08" db="EMBL/GenBank/DDBJ databases">
        <title>Microbispora. triticiradicis sp. nov., a novel actinomycete isolated from the root of wheat (Triticum aestivum L.)).</title>
        <authorList>
            <person name="Han C."/>
        </authorList>
    </citation>
    <scope>NUCLEOTIDE SEQUENCE [LARGE SCALE GENOMIC DNA]</scope>
    <source>
        <strain evidence="1 2">NEAU-HRDPA2-9</strain>
    </source>
</reference>
<dbReference type="Proteomes" id="UP000262538">
    <property type="component" value="Unassembled WGS sequence"/>
</dbReference>
<gene>
    <name evidence="1" type="ORF">DI270_014795</name>
</gene>
<proteinExistence type="predicted"/>
<comment type="caution">
    <text evidence="1">The sequence shown here is derived from an EMBL/GenBank/DDBJ whole genome shotgun (WGS) entry which is preliminary data.</text>
</comment>
<evidence type="ECO:0000313" key="2">
    <source>
        <dbReference type="Proteomes" id="UP000262538"/>
    </source>
</evidence>
<evidence type="ECO:0000313" key="1">
    <source>
        <dbReference type="EMBL" id="RGA04294.1"/>
    </source>
</evidence>